<dbReference type="PANTHER" id="PTHR31157">
    <property type="entry name" value="SCP DOMAIN-CONTAINING PROTEIN"/>
    <property type="match status" value="1"/>
</dbReference>
<evidence type="ECO:0000259" key="3">
    <source>
        <dbReference type="Pfam" id="PF00188"/>
    </source>
</evidence>
<dbReference type="STRING" id="1445510.YC6258_01273"/>
<organism evidence="5 6">
    <name type="scientific">Gynuella sunshinyii YC6258</name>
    <dbReference type="NCBI Taxonomy" id="1445510"/>
    <lineage>
        <taxon>Bacteria</taxon>
        <taxon>Pseudomonadati</taxon>
        <taxon>Pseudomonadota</taxon>
        <taxon>Gammaproteobacteria</taxon>
        <taxon>Oceanospirillales</taxon>
        <taxon>Saccharospirillaceae</taxon>
        <taxon>Gynuella</taxon>
    </lineage>
</organism>
<protein>
    <submittedName>
        <fullName evidence="5">Uncharacterized protein with SCP/PR1 domain</fullName>
    </submittedName>
</protein>
<dbReference type="InterPro" id="IPR014044">
    <property type="entry name" value="CAP_dom"/>
</dbReference>
<name>A0A0C5VGK6_9GAMM</name>
<dbReference type="InterPro" id="IPR007280">
    <property type="entry name" value="Peptidase_C_arc/bac"/>
</dbReference>
<dbReference type="HOGENOM" id="CLU_920591_0_0_6"/>
<dbReference type="CDD" id="cd05379">
    <property type="entry name" value="CAP_bacterial"/>
    <property type="match status" value="1"/>
</dbReference>
<evidence type="ECO:0000256" key="2">
    <source>
        <dbReference type="SAM" id="SignalP"/>
    </source>
</evidence>
<evidence type="ECO:0000259" key="4">
    <source>
        <dbReference type="Pfam" id="PF04151"/>
    </source>
</evidence>
<feature type="chain" id="PRO_5002183610" evidence="2">
    <location>
        <begin position="26"/>
        <end position="302"/>
    </location>
</feature>
<feature type="domain" description="Peptidase C-terminal archaeal/bacterial" evidence="4">
    <location>
        <begin position="53"/>
        <end position="118"/>
    </location>
</feature>
<dbReference type="RefSeq" id="WP_044616155.1">
    <property type="nucleotide sequence ID" value="NZ_CP007142.1"/>
</dbReference>
<evidence type="ECO:0000256" key="1">
    <source>
        <dbReference type="SAM" id="MobiDB-lite"/>
    </source>
</evidence>
<evidence type="ECO:0000313" key="5">
    <source>
        <dbReference type="EMBL" id="AJQ93321.1"/>
    </source>
</evidence>
<dbReference type="PANTHER" id="PTHR31157:SF1">
    <property type="entry name" value="SCP DOMAIN-CONTAINING PROTEIN"/>
    <property type="match status" value="1"/>
</dbReference>
<dbReference type="EMBL" id="CP007142">
    <property type="protein sequence ID" value="AJQ93321.1"/>
    <property type="molecule type" value="Genomic_DNA"/>
</dbReference>
<accession>A0A0C5VGK6</accession>
<feature type="region of interest" description="Disordered" evidence="1">
    <location>
        <begin position="135"/>
        <end position="157"/>
    </location>
</feature>
<dbReference type="KEGG" id="gsn:YC6258_01273"/>
<dbReference type="OrthoDB" id="68195at2"/>
<sequence>MNRIVNPYYCALVMLVTLSGCNTTADGEQQQIIRLSNGQAVTGLTASAGGDQYFMLDVPADVTDLTFTISGGSGDADLYVRAGSLPELSQFDCRPFLKGNEESCSGLTETNIPYYVMLHGSSDYTDVTLLAGYKQESSSGGNDDGSDNSGGDGGGQTAECVITDIEAQLLAAHNEARSQARSCGDEYFPAVPALSWNCKLASTSTLHNQDMIDKNYFSHTGSDGSGPGDRAKDAGYDYSWVGENIAAGYNGITSVMDGWLNSPGHCRNIMNSNYTEMGASRLDGTSQTTYSPYWTAMFGRPR</sequence>
<keyword evidence="6" id="KW-1185">Reference proteome</keyword>
<proteinExistence type="predicted"/>
<dbReference type="InterPro" id="IPR035940">
    <property type="entry name" value="CAP_sf"/>
</dbReference>
<dbReference type="AlphaFoldDB" id="A0A0C5VGK6"/>
<dbReference type="Gene3D" id="2.60.120.380">
    <property type="match status" value="1"/>
</dbReference>
<reference evidence="5 6" key="1">
    <citation type="submission" date="2014-01" db="EMBL/GenBank/DDBJ databases">
        <title>Full genme sequencing of cellulolytic bacterium Gynuella sunshinyii YC6258T gen. nov., sp. nov.</title>
        <authorList>
            <person name="Khan H."/>
            <person name="Chung E.J."/>
            <person name="Chung Y.R."/>
        </authorList>
    </citation>
    <scope>NUCLEOTIDE SEQUENCE [LARGE SCALE GENOMIC DNA]</scope>
    <source>
        <strain evidence="5 6">YC6258</strain>
    </source>
</reference>
<dbReference type="Pfam" id="PF00188">
    <property type="entry name" value="CAP"/>
    <property type="match status" value="1"/>
</dbReference>
<dbReference type="Proteomes" id="UP000032266">
    <property type="component" value="Chromosome"/>
</dbReference>
<dbReference type="Gene3D" id="3.40.33.10">
    <property type="entry name" value="CAP"/>
    <property type="match status" value="1"/>
</dbReference>
<evidence type="ECO:0000313" key="6">
    <source>
        <dbReference type="Proteomes" id="UP000032266"/>
    </source>
</evidence>
<feature type="signal peptide" evidence="2">
    <location>
        <begin position="1"/>
        <end position="25"/>
    </location>
</feature>
<dbReference type="Pfam" id="PF04151">
    <property type="entry name" value="PPC"/>
    <property type="match status" value="1"/>
</dbReference>
<gene>
    <name evidence="5" type="ORF">YC6258_01273</name>
</gene>
<keyword evidence="2" id="KW-0732">Signal</keyword>
<feature type="domain" description="SCP" evidence="3">
    <location>
        <begin position="171"/>
        <end position="295"/>
    </location>
</feature>
<dbReference type="PATRIC" id="fig|1445510.3.peg.1241"/>
<dbReference type="PROSITE" id="PS51257">
    <property type="entry name" value="PROKAR_LIPOPROTEIN"/>
    <property type="match status" value="1"/>
</dbReference>
<dbReference type="SUPFAM" id="SSF55797">
    <property type="entry name" value="PR-1-like"/>
    <property type="match status" value="1"/>
</dbReference>